<feature type="domain" description="Protein kinase" evidence="6">
    <location>
        <begin position="8"/>
        <end position="265"/>
    </location>
</feature>
<dbReference type="RefSeq" id="WP_065916035.1">
    <property type="nucleotide sequence ID" value="NZ_CP016793.1"/>
</dbReference>
<dbReference type="STRING" id="1586287.BBK82_18040"/>
<dbReference type="PANTHER" id="PTHR45832:SF22">
    <property type="entry name" value="SERINE_THREONINE-PROTEIN KINASE SAMKA-RELATED"/>
    <property type="match status" value="1"/>
</dbReference>
<evidence type="ECO:0000256" key="1">
    <source>
        <dbReference type="ARBA" id="ARBA00008874"/>
    </source>
</evidence>
<dbReference type="PANTHER" id="PTHR45832">
    <property type="entry name" value="SERINE/THREONINE-PROTEIN KINASE SAMKA-RELATED-RELATED"/>
    <property type="match status" value="1"/>
</dbReference>
<organism evidence="7 8">
    <name type="scientific">Lentzea guizhouensis</name>
    <dbReference type="NCBI Taxonomy" id="1586287"/>
    <lineage>
        <taxon>Bacteria</taxon>
        <taxon>Bacillati</taxon>
        <taxon>Actinomycetota</taxon>
        <taxon>Actinomycetes</taxon>
        <taxon>Pseudonocardiales</taxon>
        <taxon>Pseudonocardiaceae</taxon>
        <taxon>Lentzea</taxon>
    </lineage>
</organism>
<evidence type="ECO:0000256" key="5">
    <source>
        <dbReference type="SAM" id="Phobius"/>
    </source>
</evidence>
<keyword evidence="2 4" id="KW-0547">Nucleotide-binding</keyword>
<dbReference type="Proteomes" id="UP000093053">
    <property type="component" value="Chromosome"/>
</dbReference>
<dbReference type="Gene3D" id="1.10.510.10">
    <property type="entry name" value="Transferase(Phosphotransferase) domain 1"/>
    <property type="match status" value="1"/>
</dbReference>
<evidence type="ECO:0000313" key="7">
    <source>
        <dbReference type="EMBL" id="ANZ37671.1"/>
    </source>
</evidence>
<dbReference type="PROSITE" id="PS50011">
    <property type="entry name" value="PROTEIN_KINASE_DOM"/>
    <property type="match status" value="1"/>
</dbReference>
<gene>
    <name evidence="7" type="ORF">BBK82_18040</name>
</gene>
<feature type="transmembrane region" description="Helical" evidence="5">
    <location>
        <begin position="280"/>
        <end position="301"/>
    </location>
</feature>
<dbReference type="PROSITE" id="PS00108">
    <property type="entry name" value="PROTEIN_KINASE_ST"/>
    <property type="match status" value="1"/>
</dbReference>
<dbReference type="AlphaFoldDB" id="A0A1B2HIX5"/>
<dbReference type="EMBL" id="CP016793">
    <property type="protein sequence ID" value="ANZ37671.1"/>
    <property type="molecule type" value="Genomic_DNA"/>
</dbReference>
<dbReference type="SMART" id="SM00220">
    <property type="entry name" value="S_TKc"/>
    <property type="match status" value="1"/>
</dbReference>
<dbReference type="InterPro" id="IPR008271">
    <property type="entry name" value="Ser/Thr_kinase_AS"/>
</dbReference>
<dbReference type="InterPro" id="IPR011009">
    <property type="entry name" value="Kinase-like_dom_sf"/>
</dbReference>
<dbReference type="KEGG" id="led:BBK82_18040"/>
<evidence type="ECO:0000256" key="4">
    <source>
        <dbReference type="PROSITE-ProRule" id="PRU10141"/>
    </source>
</evidence>
<sequence length="428" mass="45522">MTTIGGRYTLLERVGSGAMGVVWRARDEVLAREVAVKQLVTGDHQRAMREARNAARLHHPHAIAVFDVVGNDEEEPWIVMEYLPSQSLSALIAEKGTLKPAQAARVGGFVASALAAAHSAGLVHRDIKPGNVLIGHDGTVKITDFGISKSSGDGTLTDTGMISGTPAYLAPEVARGEQPGEASDVFSLGAMIYTAIEGESVYGPSDNSFGLLYRAASGQLRDAKNAGELTPLLTRLLAVDQEERPTAQEAADLLAASPQPSQPLVLPPQLPKRKLPNRRILVVLSLIGLLAVGGGAAAAYWNGTGTDVPVNQGSFPSDPGARYFSAAEAAYFVENHYAMLPSAADVAWRNLHGKASEPQEKYVARWATYQSVKCSPSSVPVRSEGPNWVVTVDLMLQTTKGEQQTGTYEAVVAAVSNEMKIVSIMQTR</sequence>
<dbReference type="InterPro" id="IPR051931">
    <property type="entry name" value="PAK3-like"/>
</dbReference>
<dbReference type="Gene3D" id="3.30.200.20">
    <property type="entry name" value="Phosphorylase Kinase, domain 1"/>
    <property type="match status" value="1"/>
</dbReference>
<dbReference type="InterPro" id="IPR017441">
    <property type="entry name" value="Protein_kinase_ATP_BS"/>
</dbReference>
<keyword evidence="5" id="KW-0812">Transmembrane</keyword>
<evidence type="ECO:0000313" key="8">
    <source>
        <dbReference type="Proteomes" id="UP000093053"/>
    </source>
</evidence>
<feature type="binding site" evidence="4">
    <location>
        <position position="37"/>
    </location>
    <ligand>
        <name>ATP</name>
        <dbReference type="ChEBI" id="CHEBI:30616"/>
    </ligand>
</feature>
<comment type="similarity">
    <text evidence="1">Belongs to the protein kinase superfamily. STE Ser/Thr protein kinase family. STE20 subfamily.</text>
</comment>
<keyword evidence="3 4" id="KW-0067">ATP-binding</keyword>
<keyword evidence="8" id="KW-1185">Reference proteome</keyword>
<dbReference type="CDD" id="cd14014">
    <property type="entry name" value="STKc_PknB_like"/>
    <property type="match status" value="1"/>
</dbReference>
<dbReference type="Pfam" id="PF00069">
    <property type="entry name" value="Pkinase"/>
    <property type="match status" value="1"/>
</dbReference>
<evidence type="ECO:0000256" key="2">
    <source>
        <dbReference type="ARBA" id="ARBA00022741"/>
    </source>
</evidence>
<protein>
    <recommendedName>
        <fullName evidence="6">Protein kinase domain-containing protein</fullName>
    </recommendedName>
</protein>
<dbReference type="SUPFAM" id="SSF56112">
    <property type="entry name" value="Protein kinase-like (PK-like)"/>
    <property type="match status" value="1"/>
</dbReference>
<name>A0A1B2HIX5_9PSEU</name>
<keyword evidence="5" id="KW-1133">Transmembrane helix</keyword>
<dbReference type="InterPro" id="IPR000719">
    <property type="entry name" value="Prot_kinase_dom"/>
</dbReference>
<evidence type="ECO:0000259" key="6">
    <source>
        <dbReference type="PROSITE" id="PS50011"/>
    </source>
</evidence>
<accession>A0A1B2HIX5</accession>
<dbReference type="PROSITE" id="PS00107">
    <property type="entry name" value="PROTEIN_KINASE_ATP"/>
    <property type="match status" value="1"/>
</dbReference>
<dbReference type="GO" id="GO:0004672">
    <property type="term" value="F:protein kinase activity"/>
    <property type="evidence" value="ECO:0007669"/>
    <property type="project" value="InterPro"/>
</dbReference>
<proteinExistence type="inferred from homology"/>
<dbReference type="GO" id="GO:0005524">
    <property type="term" value="F:ATP binding"/>
    <property type="evidence" value="ECO:0007669"/>
    <property type="project" value="UniProtKB-UniRule"/>
</dbReference>
<keyword evidence="5" id="KW-0472">Membrane</keyword>
<reference evidence="7 8" key="1">
    <citation type="submission" date="2016-07" db="EMBL/GenBank/DDBJ databases">
        <title>Complete genome sequence of the Lentzea guizhouensis DHS C013.</title>
        <authorList>
            <person name="Cao C."/>
        </authorList>
    </citation>
    <scope>NUCLEOTIDE SEQUENCE [LARGE SCALE GENOMIC DNA]</scope>
    <source>
        <strain evidence="7 8">DHS C013</strain>
    </source>
</reference>
<evidence type="ECO:0000256" key="3">
    <source>
        <dbReference type="ARBA" id="ARBA00022840"/>
    </source>
</evidence>